<sequence>MDAIKTVITSFVPMSDEEYNSMLPIIERREVPKDTDLLQQGEICRHIYFIESGFFRMFYVDYRGNEINCRFAKPNDFLVDFASFITQRTAQYYCRAMEDSKVIALEYEKVESLYDSSPNWSKFGRLIAESAYLIIIEREEMLHFQTPEERYKTILKKEPYLFQMVSQNQLSSYIGIKPESLSRLRKRMIGK</sequence>
<evidence type="ECO:0000259" key="1">
    <source>
        <dbReference type="PROSITE" id="PS50042"/>
    </source>
</evidence>
<dbReference type="PROSITE" id="PS50042">
    <property type="entry name" value="CNMP_BINDING_3"/>
    <property type="match status" value="1"/>
</dbReference>
<dbReference type="Proteomes" id="UP000257004">
    <property type="component" value="Unassembled WGS sequence"/>
</dbReference>
<accession>A0A3D9G0W9</accession>
<organism evidence="2 3">
    <name type="scientific">Flavobacterium cutihirudinis</name>
    <dbReference type="NCBI Taxonomy" id="1265740"/>
    <lineage>
        <taxon>Bacteria</taxon>
        <taxon>Pseudomonadati</taxon>
        <taxon>Bacteroidota</taxon>
        <taxon>Flavobacteriia</taxon>
        <taxon>Flavobacteriales</taxon>
        <taxon>Flavobacteriaceae</taxon>
        <taxon>Flavobacterium</taxon>
    </lineage>
</organism>
<gene>
    <name evidence="2" type="ORF">BD847_0806</name>
</gene>
<dbReference type="SUPFAM" id="SSF51206">
    <property type="entry name" value="cAMP-binding domain-like"/>
    <property type="match status" value="1"/>
</dbReference>
<dbReference type="AlphaFoldDB" id="A0A3D9G0W9"/>
<feature type="domain" description="Cyclic nucleotide-binding" evidence="1">
    <location>
        <begin position="10"/>
        <end position="113"/>
    </location>
</feature>
<evidence type="ECO:0000313" key="2">
    <source>
        <dbReference type="EMBL" id="RED26880.1"/>
    </source>
</evidence>
<keyword evidence="3" id="KW-1185">Reference proteome</keyword>
<dbReference type="RefSeq" id="WP_115886952.1">
    <property type="nucleotide sequence ID" value="NZ_QRDQ01000007.1"/>
</dbReference>
<evidence type="ECO:0000313" key="3">
    <source>
        <dbReference type="Proteomes" id="UP000257004"/>
    </source>
</evidence>
<dbReference type="Gene3D" id="2.60.120.10">
    <property type="entry name" value="Jelly Rolls"/>
    <property type="match status" value="1"/>
</dbReference>
<reference evidence="2 3" key="1">
    <citation type="submission" date="2018-07" db="EMBL/GenBank/DDBJ databases">
        <title>Genomic Encyclopedia of Archaeal and Bacterial Type Strains, Phase II (KMG-II): from individual species to whole genera.</title>
        <authorList>
            <person name="Goeker M."/>
        </authorList>
    </citation>
    <scope>NUCLEOTIDE SEQUENCE [LARGE SCALE GENOMIC DNA]</scope>
    <source>
        <strain evidence="2 3">DSM 25795</strain>
    </source>
</reference>
<dbReference type="SMART" id="SM00100">
    <property type="entry name" value="cNMP"/>
    <property type="match status" value="1"/>
</dbReference>
<protein>
    <submittedName>
        <fullName evidence="2">CRP-like cAMP-binding protein</fullName>
    </submittedName>
</protein>
<dbReference type="InterPro" id="IPR018490">
    <property type="entry name" value="cNMP-bd_dom_sf"/>
</dbReference>
<dbReference type="InterPro" id="IPR014710">
    <property type="entry name" value="RmlC-like_jellyroll"/>
</dbReference>
<dbReference type="Pfam" id="PF00027">
    <property type="entry name" value="cNMP_binding"/>
    <property type="match status" value="1"/>
</dbReference>
<dbReference type="InterPro" id="IPR000595">
    <property type="entry name" value="cNMP-bd_dom"/>
</dbReference>
<comment type="caution">
    <text evidence="2">The sequence shown here is derived from an EMBL/GenBank/DDBJ whole genome shotgun (WGS) entry which is preliminary data.</text>
</comment>
<dbReference type="OrthoDB" id="663011at2"/>
<name>A0A3D9G0W9_9FLAO</name>
<dbReference type="CDD" id="cd00038">
    <property type="entry name" value="CAP_ED"/>
    <property type="match status" value="1"/>
</dbReference>
<dbReference type="EMBL" id="QRDQ01000007">
    <property type="protein sequence ID" value="RED26880.1"/>
    <property type="molecule type" value="Genomic_DNA"/>
</dbReference>
<proteinExistence type="predicted"/>